<sequence>MKRITFISAVLFLFSYYNALSQSAIPVRPLNHLTDFSLRGKVKSFKVTPYRAIDSMGIIRRGPKLETWTGDDISFFNQQGYKIEREKYTQNEKLQLKVVIAYNDKNQRITRNIYNTAGKITAKYVYHYDKTGHKIAYNTYHTDGELIESWKYVNDNNGREIEVTYHNYKNPILNQKFTYQYNKLGKIHIITKINLKTGQPQEFWKYTYNNRGLIQVLENYKNNSLMYKIAIIYDNFGNEKSIRTIDKKGNYIEEKQYQYTFDSNGNWTERIEYTNLFPKVIYVRDINYY</sequence>
<reference evidence="2 5" key="1">
    <citation type="submission" date="2021-11" db="EMBL/GenBank/DDBJ databases">
        <title>Draft genome sequence of Capnocytophaga sp. strain KC07075 isolated from cat oral cavity.</title>
        <authorList>
            <person name="Suzuki M."/>
            <person name="Imaoka K."/>
            <person name="Kimura M."/>
            <person name="Morikawa S."/>
            <person name="Maeda K."/>
        </authorList>
    </citation>
    <scope>NUCLEOTIDE SEQUENCE</scope>
    <source>
        <strain evidence="2">KC07075</strain>
        <strain evidence="3 5">KC07079</strain>
    </source>
</reference>
<evidence type="ECO:0000256" key="1">
    <source>
        <dbReference type="SAM" id="SignalP"/>
    </source>
</evidence>
<feature type="signal peptide" evidence="1">
    <location>
        <begin position="1"/>
        <end position="19"/>
    </location>
</feature>
<dbReference type="EMBL" id="BQKB01000007">
    <property type="protein sequence ID" value="GJM52032.1"/>
    <property type="molecule type" value="Genomic_DNA"/>
</dbReference>
<evidence type="ECO:0000313" key="2">
    <source>
        <dbReference type="EMBL" id="GJM50879.1"/>
    </source>
</evidence>
<keyword evidence="5" id="KW-1185">Reference proteome</keyword>
<comment type="caution">
    <text evidence="2">The sequence shown here is derived from an EMBL/GenBank/DDBJ whole genome shotgun (WGS) entry which is preliminary data.</text>
</comment>
<dbReference type="Proteomes" id="UP001208692">
    <property type="component" value="Unassembled WGS sequence"/>
</dbReference>
<organism evidence="2 4">
    <name type="scientific">Capnocytophaga catalasegens</name>
    <dbReference type="NCBI Taxonomy" id="1004260"/>
    <lineage>
        <taxon>Bacteria</taxon>
        <taxon>Pseudomonadati</taxon>
        <taxon>Bacteroidota</taxon>
        <taxon>Flavobacteriia</taxon>
        <taxon>Flavobacteriales</taxon>
        <taxon>Flavobacteriaceae</taxon>
        <taxon>Capnocytophaga</taxon>
    </lineage>
</organism>
<dbReference type="Proteomes" id="UP001207736">
    <property type="component" value="Unassembled WGS sequence"/>
</dbReference>
<evidence type="ECO:0000313" key="5">
    <source>
        <dbReference type="Proteomes" id="UP001208692"/>
    </source>
</evidence>
<evidence type="ECO:0000313" key="4">
    <source>
        <dbReference type="Proteomes" id="UP001207736"/>
    </source>
</evidence>
<dbReference type="EMBL" id="BQKA01000033">
    <property type="protein sequence ID" value="GJM50879.1"/>
    <property type="molecule type" value="Genomic_DNA"/>
</dbReference>
<dbReference type="AlphaFoldDB" id="A0AAV5AU40"/>
<dbReference type="Gene3D" id="2.180.10.10">
    <property type="entry name" value="RHS repeat-associated core"/>
    <property type="match status" value="1"/>
</dbReference>
<protein>
    <recommendedName>
        <fullName evidence="6">Sugar-binding protein</fullName>
    </recommendedName>
</protein>
<keyword evidence="1" id="KW-0732">Signal</keyword>
<evidence type="ECO:0000313" key="3">
    <source>
        <dbReference type="EMBL" id="GJM52032.1"/>
    </source>
</evidence>
<evidence type="ECO:0008006" key="6">
    <source>
        <dbReference type="Google" id="ProtNLM"/>
    </source>
</evidence>
<proteinExistence type="predicted"/>
<gene>
    <name evidence="2" type="ORF">RCZ15_18520</name>
    <name evidence="3" type="ORF">RCZ16_03500</name>
</gene>
<accession>A0AAV5AU40</accession>
<name>A0AAV5AU40_9FLAO</name>
<dbReference type="RefSeq" id="WP_264845631.1">
    <property type="nucleotide sequence ID" value="NZ_BPMA01000012.1"/>
</dbReference>
<feature type="chain" id="PRO_5043427986" description="Sugar-binding protein" evidence="1">
    <location>
        <begin position="20"/>
        <end position="289"/>
    </location>
</feature>